<dbReference type="OrthoDB" id="7678210at2"/>
<dbReference type="InterPro" id="IPR006311">
    <property type="entry name" value="TAT_signal"/>
</dbReference>
<dbReference type="Proteomes" id="UP000298781">
    <property type="component" value="Chromosome"/>
</dbReference>
<dbReference type="EMBL" id="CP039690">
    <property type="protein sequence ID" value="QCI64922.1"/>
    <property type="molecule type" value="Genomic_DNA"/>
</dbReference>
<name>A0A4D7BA25_9HYPH</name>
<dbReference type="RefSeq" id="WP_136960373.1">
    <property type="nucleotide sequence ID" value="NZ_CP039690.1"/>
</dbReference>
<organism evidence="1 2">
    <name type="scientific">Phreatobacter stygius</name>
    <dbReference type="NCBI Taxonomy" id="1940610"/>
    <lineage>
        <taxon>Bacteria</taxon>
        <taxon>Pseudomonadati</taxon>
        <taxon>Pseudomonadota</taxon>
        <taxon>Alphaproteobacteria</taxon>
        <taxon>Hyphomicrobiales</taxon>
        <taxon>Phreatobacteraceae</taxon>
        <taxon>Phreatobacter</taxon>
    </lineage>
</organism>
<evidence type="ECO:0008006" key="3">
    <source>
        <dbReference type="Google" id="ProtNLM"/>
    </source>
</evidence>
<dbReference type="Gene3D" id="3.30.160.150">
    <property type="entry name" value="Lipoprotein like domain"/>
    <property type="match status" value="1"/>
</dbReference>
<gene>
    <name evidence="1" type="ORF">E8M01_12215</name>
</gene>
<accession>A0A4D7BA25</accession>
<sequence>MSSANISRRAIIRALAVTAGAGALAGCFTPLYGDPNVVPGARNAQAHLQNLEIPEIGGRSGVVLRNELIYLTQGGGGRAQAPTHVLRVSLGVDSVPLLLNTAAGRPSAQSISLIGNYFITPVGSQEVLHRGQAVASASFDRTAQRLASDRAVIEAQERAAKSLAETIVTQVAGWYVTRPR</sequence>
<dbReference type="KEGG" id="pstg:E8M01_12215"/>
<protein>
    <recommendedName>
        <fullName evidence="3">LPS-assembly lipoprotein</fullName>
    </recommendedName>
</protein>
<evidence type="ECO:0000313" key="2">
    <source>
        <dbReference type="Proteomes" id="UP000298781"/>
    </source>
</evidence>
<evidence type="ECO:0000313" key="1">
    <source>
        <dbReference type="EMBL" id="QCI64922.1"/>
    </source>
</evidence>
<proteinExistence type="predicted"/>
<keyword evidence="2" id="KW-1185">Reference proteome</keyword>
<reference evidence="1 2" key="1">
    <citation type="submission" date="2019-04" db="EMBL/GenBank/DDBJ databases">
        <title>Phreatobacter aquaticus sp. nov.</title>
        <authorList>
            <person name="Choi A."/>
        </authorList>
    </citation>
    <scope>NUCLEOTIDE SEQUENCE [LARGE SCALE GENOMIC DNA]</scope>
    <source>
        <strain evidence="1 2">KCTC 52518</strain>
    </source>
</reference>
<dbReference type="PROSITE" id="PS51318">
    <property type="entry name" value="TAT"/>
    <property type="match status" value="1"/>
</dbReference>
<dbReference type="AlphaFoldDB" id="A0A4D7BA25"/>